<evidence type="ECO:0000256" key="2">
    <source>
        <dbReference type="ARBA" id="ARBA00005014"/>
    </source>
</evidence>
<proteinExistence type="inferred from homology"/>
<dbReference type="NCBIfam" id="NF009832">
    <property type="entry name" value="PRK13306.1"/>
    <property type="match status" value="1"/>
</dbReference>
<dbReference type="Pfam" id="PF00215">
    <property type="entry name" value="OMPdecase"/>
    <property type="match status" value="1"/>
</dbReference>
<comment type="pathway">
    <text evidence="2">One-carbon metabolism; formaldehyde assimilation via RuMP pathway; D-fructose 6-phosphate from D-ribulose 5-phosphate and formaldehyde: step 1/2.</text>
</comment>
<evidence type="ECO:0000313" key="8">
    <source>
        <dbReference type="EMBL" id="VBB09836.1"/>
    </source>
</evidence>
<keyword evidence="9" id="KW-1185">Reference proteome</keyword>
<dbReference type="InterPro" id="IPR013785">
    <property type="entry name" value="Aldolase_TIM"/>
</dbReference>
<gene>
    <name evidence="8" type="ORF">LUCI_5134</name>
</gene>
<comment type="catalytic activity">
    <reaction evidence="1">
        <text>D-ribulose 5-phosphate + formaldehyde = D-arabino-hex-3-ulose 6-phosphate</text>
        <dbReference type="Rhea" id="RHEA:25201"/>
        <dbReference type="ChEBI" id="CHEBI:16842"/>
        <dbReference type="ChEBI" id="CHEBI:58121"/>
        <dbReference type="ChEBI" id="CHEBI:58542"/>
        <dbReference type="EC" id="4.1.2.43"/>
    </reaction>
</comment>
<dbReference type="SUPFAM" id="SSF51366">
    <property type="entry name" value="Ribulose-phoshate binding barrel"/>
    <property type="match status" value="1"/>
</dbReference>
<evidence type="ECO:0000256" key="4">
    <source>
        <dbReference type="ARBA" id="ARBA00012890"/>
    </source>
</evidence>
<dbReference type="GO" id="GO:0006207">
    <property type="term" value="P:'de novo' pyrimidine nucleobase biosynthetic process"/>
    <property type="evidence" value="ECO:0007669"/>
    <property type="project" value="InterPro"/>
</dbReference>
<dbReference type="Gene3D" id="3.20.20.70">
    <property type="entry name" value="Aldolase class I"/>
    <property type="match status" value="1"/>
</dbReference>
<evidence type="ECO:0000259" key="7">
    <source>
        <dbReference type="SMART" id="SM00934"/>
    </source>
</evidence>
<evidence type="ECO:0000313" key="9">
    <source>
        <dbReference type="Proteomes" id="UP000277811"/>
    </source>
</evidence>
<sequence length="213" mass="23391">MPKLQIALDNLSFPEAVKALRDVAAEIDVIEVGTILLCAEGKRAVEYLKTMYPDKIVLADAKIADAGKIITPMMFDAGADWATVICCAEIPTIAGALAVAKERGKDIQVELTGHWTFEQAAEWKKAGVGQVVYHRSRDAQAAGVNWGPADLEKVGRLCEMGFQVTVTGGVTVEDVRFFKELPIYVFIAGRSIRDAADPRQAARQFKEEFAKYW</sequence>
<dbReference type="AlphaFoldDB" id="A0A498RAR9"/>
<comment type="similarity">
    <text evidence="3">Belongs to the HPS/KGPDC family. HPS subfamily.</text>
</comment>
<dbReference type="GO" id="GO:0043801">
    <property type="term" value="F:hexulose-6-phosphate synthase activity"/>
    <property type="evidence" value="ECO:0007669"/>
    <property type="project" value="UniProtKB-EC"/>
</dbReference>
<evidence type="ECO:0000256" key="1">
    <source>
        <dbReference type="ARBA" id="ARBA00000718"/>
    </source>
</evidence>
<feature type="domain" description="Orotidine 5'-phosphate decarboxylase" evidence="7">
    <location>
        <begin position="3"/>
        <end position="205"/>
    </location>
</feature>
<dbReference type="SMART" id="SM00934">
    <property type="entry name" value="OMPdecase"/>
    <property type="match status" value="1"/>
</dbReference>
<accession>A0A498RAR9</accession>
<keyword evidence="6" id="KW-0119">Carbohydrate metabolism</keyword>
<evidence type="ECO:0000256" key="6">
    <source>
        <dbReference type="ARBA" id="ARBA00023277"/>
    </source>
</evidence>
<dbReference type="InterPro" id="IPR011060">
    <property type="entry name" value="RibuloseP-bd_barrel"/>
</dbReference>
<dbReference type="Proteomes" id="UP000277811">
    <property type="component" value="Unassembled WGS sequence"/>
</dbReference>
<organism evidence="8 9">
    <name type="scientific">Lucifera butyrica</name>
    <dbReference type="NCBI Taxonomy" id="1351585"/>
    <lineage>
        <taxon>Bacteria</taxon>
        <taxon>Bacillati</taxon>
        <taxon>Bacillota</taxon>
        <taxon>Negativicutes</taxon>
        <taxon>Veillonellales</taxon>
        <taxon>Veillonellaceae</taxon>
        <taxon>Lucifera</taxon>
    </lineage>
</organism>
<dbReference type="GO" id="GO:0019854">
    <property type="term" value="P:L-ascorbic acid catabolic process"/>
    <property type="evidence" value="ECO:0007669"/>
    <property type="project" value="TreeGrafter"/>
</dbReference>
<dbReference type="EMBL" id="UPPP01000134">
    <property type="protein sequence ID" value="VBB09836.1"/>
    <property type="molecule type" value="Genomic_DNA"/>
</dbReference>
<dbReference type="PANTHER" id="PTHR35039">
    <property type="entry name" value="3-KETO-L-GULONATE-6-PHOSPHATE DECARBOXYLASE SGBH-RELATED"/>
    <property type="match status" value="1"/>
</dbReference>
<protein>
    <recommendedName>
        <fullName evidence="4">3-hexulose-6-phosphate synthase</fullName>
        <ecNumber evidence="4">4.1.2.43</ecNumber>
    </recommendedName>
</protein>
<dbReference type="EC" id="4.1.2.43" evidence="4"/>
<dbReference type="PANTHER" id="PTHR35039:SF3">
    <property type="entry name" value="3-KETO-L-GULONATE-6-PHOSPHATE DECARBOXYLASE SGBH-RELATED"/>
    <property type="match status" value="1"/>
</dbReference>
<dbReference type="FunFam" id="3.20.20.70:FF:000022">
    <property type="entry name" value="3-keto-L-gulonate-6-phosphate decarboxylase UlaD"/>
    <property type="match status" value="1"/>
</dbReference>
<dbReference type="InterPro" id="IPR001754">
    <property type="entry name" value="OMPdeCOase_dom"/>
</dbReference>
<dbReference type="InterPro" id="IPR041710">
    <property type="entry name" value="HPS/KGPDC"/>
</dbReference>
<keyword evidence="5" id="KW-0456">Lyase</keyword>
<reference evidence="8 9" key="1">
    <citation type="submission" date="2018-06" db="EMBL/GenBank/DDBJ databases">
        <authorList>
            <person name="Strepis N."/>
        </authorList>
    </citation>
    <scope>NUCLEOTIDE SEQUENCE [LARGE SCALE GENOMIC DNA]</scope>
    <source>
        <strain evidence="8">LUCI</strain>
    </source>
</reference>
<dbReference type="GO" id="GO:0033982">
    <property type="term" value="F:3-dehydro-L-gulonate-6-phosphate decarboxylase activity"/>
    <property type="evidence" value="ECO:0007669"/>
    <property type="project" value="TreeGrafter"/>
</dbReference>
<evidence type="ECO:0000256" key="5">
    <source>
        <dbReference type="ARBA" id="ARBA00023239"/>
    </source>
</evidence>
<dbReference type="CDD" id="cd04726">
    <property type="entry name" value="KGPDC_HPS"/>
    <property type="match status" value="1"/>
</dbReference>
<dbReference type="GO" id="GO:0004590">
    <property type="term" value="F:orotidine-5'-phosphate decarboxylase activity"/>
    <property type="evidence" value="ECO:0007669"/>
    <property type="project" value="InterPro"/>
</dbReference>
<name>A0A498RAR9_9FIRM</name>
<evidence type="ECO:0000256" key="3">
    <source>
        <dbReference type="ARBA" id="ARBA00006350"/>
    </source>
</evidence>